<dbReference type="AlphaFoldDB" id="A0A411Z0S6"/>
<gene>
    <name evidence="2" type="ORF">D1012_13550</name>
</gene>
<feature type="transmembrane region" description="Helical" evidence="1">
    <location>
        <begin position="181"/>
        <end position="199"/>
    </location>
</feature>
<keyword evidence="1" id="KW-0812">Transmembrane</keyword>
<organism evidence="2 3">
    <name type="scientific">Pseudotabrizicola alkalilacus</name>
    <dbReference type="NCBI Taxonomy" id="2305252"/>
    <lineage>
        <taxon>Bacteria</taxon>
        <taxon>Pseudomonadati</taxon>
        <taxon>Pseudomonadota</taxon>
        <taxon>Alphaproteobacteria</taxon>
        <taxon>Rhodobacterales</taxon>
        <taxon>Paracoccaceae</taxon>
        <taxon>Pseudotabrizicola</taxon>
    </lineage>
</organism>
<evidence type="ECO:0000256" key="1">
    <source>
        <dbReference type="SAM" id="Phobius"/>
    </source>
</evidence>
<evidence type="ECO:0000313" key="3">
    <source>
        <dbReference type="Proteomes" id="UP000284547"/>
    </source>
</evidence>
<dbReference type="RefSeq" id="WP_118153084.1">
    <property type="nucleotide sequence ID" value="NZ_QWEY01000007.1"/>
</dbReference>
<dbReference type="Proteomes" id="UP000284547">
    <property type="component" value="Unassembled WGS sequence"/>
</dbReference>
<name>A0A411Z0S6_9RHOB</name>
<accession>A0A411Z0S6</accession>
<keyword evidence="1" id="KW-0472">Membrane</keyword>
<evidence type="ECO:0000313" key="2">
    <source>
        <dbReference type="EMBL" id="RGP36679.1"/>
    </source>
</evidence>
<keyword evidence="1" id="KW-1133">Transmembrane helix</keyword>
<dbReference type="EMBL" id="QWEY01000007">
    <property type="protein sequence ID" value="RGP36679.1"/>
    <property type="molecule type" value="Genomic_DNA"/>
</dbReference>
<dbReference type="OrthoDB" id="7707180at2"/>
<sequence length="209" mass="22314">MALAYDFDIFEVIPESGSSDPQLDGFLSDAGFRPARDLATVALFRDPHTAQALRDSPPGLRDYFLASGFGLNTYASGAPPGRYPAGDEAARLALIQRLADNARHYPLPRSEGAAVAGDAFRLESFLAALDDCEPLDMTCSDVPDHSPRTLPPVLEETDPIADPGLDTGTPLQRRKFWQSRFFRLGAAAALVLAVMQLAGGPALTALASL</sequence>
<proteinExistence type="predicted"/>
<protein>
    <submittedName>
        <fullName evidence="2">Uncharacterized protein</fullName>
    </submittedName>
</protein>
<reference evidence="2 3" key="1">
    <citation type="submission" date="2018-08" db="EMBL/GenBank/DDBJ databases">
        <title>Flavobacterium tibetense sp. nov., isolated from a wetland YonghuCo on Tibetan Plateau.</title>
        <authorList>
            <person name="Phurbu D."/>
            <person name="Lu H."/>
            <person name="Xing P."/>
        </authorList>
    </citation>
    <scope>NUCLEOTIDE SEQUENCE [LARGE SCALE GENOMIC DNA]</scope>
    <source>
        <strain evidence="2 3">DJC</strain>
    </source>
</reference>
<comment type="caution">
    <text evidence="2">The sequence shown here is derived from an EMBL/GenBank/DDBJ whole genome shotgun (WGS) entry which is preliminary data.</text>
</comment>
<keyword evidence="3" id="KW-1185">Reference proteome</keyword>